<evidence type="ECO:0000313" key="2">
    <source>
        <dbReference type="EMBL" id="MCQ8130508.1"/>
    </source>
</evidence>
<gene>
    <name evidence="2" type="ORF">NP596_18760</name>
</gene>
<dbReference type="RefSeq" id="WP_256616931.1">
    <property type="nucleotide sequence ID" value="NZ_JANIBK010000172.1"/>
</dbReference>
<dbReference type="Pfam" id="PF12844">
    <property type="entry name" value="HTH_19"/>
    <property type="match status" value="1"/>
</dbReference>
<name>A0ABT1U9H3_9GAMM</name>
<dbReference type="EMBL" id="JANIBK010000172">
    <property type="protein sequence ID" value="MCQ8130508.1"/>
    <property type="molecule type" value="Genomic_DNA"/>
</dbReference>
<evidence type="ECO:0000259" key="1">
    <source>
        <dbReference type="PROSITE" id="PS50943"/>
    </source>
</evidence>
<dbReference type="InterPro" id="IPR010982">
    <property type="entry name" value="Lambda_DNA-bd_dom_sf"/>
</dbReference>
<comment type="caution">
    <text evidence="2">The sequence shown here is derived from an EMBL/GenBank/DDBJ whole genome shotgun (WGS) entry which is preliminary data.</text>
</comment>
<dbReference type="InterPro" id="IPR001387">
    <property type="entry name" value="Cro/C1-type_HTH"/>
</dbReference>
<keyword evidence="3" id="KW-1185">Reference proteome</keyword>
<sequence>MKEKIRKIREKSGMNRTEFAERTGIQAKTWSNIENGLQKANEDHLLAITKEWPEYALWLMTNQTAPECGQISPELEEIRVNLKQGTQ</sequence>
<dbReference type="PROSITE" id="PS50943">
    <property type="entry name" value="HTH_CROC1"/>
    <property type="match status" value="1"/>
</dbReference>
<evidence type="ECO:0000313" key="3">
    <source>
        <dbReference type="Proteomes" id="UP001524586"/>
    </source>
</evidence>
<dbReference type="Gene3D" id="1.10.260.40">
    <property type="entry name" value="lambda repressor-like DNA-binding domains"/>
    <property type="match status" value="1"/>
</dbReference>
<organism evidence="2 3">
    <name type="scientific">Methylomonas rivi</name>
    <dbReference type="NCBI Taxonomy" id="2952226"/>
    <lineage>
        <taxon>Bacteria</taxon>
        <taxon>Pseudomonadati</taxon>
        <taxon>Pseudomonadota</taxon>
        <taxon>Gammaproteobacteria</taxon>
        <taxon>Methylococcales</taxon>
        <taxon>Methylococcaceae</taxon>
        <taxon>Methylomonas</taxon>
    </lineage>
</organism>
<reference evidence="2 3" key="1">
    <citation type="submission" date="2022-07" db="EMBL/GenBank/DDBJ databases">
        <title>Methylomonas rivi sp. nov., Methylomonas rosea sp. nov., Methylomonas aureus sp. nov. and Methylomonas subterranea sp. nov., four novel methanotrophs isolated from a freshwater creek and the deep terrestrial subsurface.</title>
        <authorList>
            <person name="Abin C."/>
            <person name="Sankaranarayanan K."/>
            <person name="Garner C."/>
            <person name="Sindelar R."/>
            <person name="Kotary K."/>
            <person name="Garner R."/>
            <person name="Barclay S."/>
            <person name="Lawson P."/>
            <person name="Krumholz L."/>
        </authorList>
    </citation>
    <scope>NUCLEOTIDE SEQUENCE [LARGE SCALE GENOMIC DNA]</scope>
    <source>
        <strain evidence="2 3">WSC-6</strain>
    </source>
</reference>
<dbReference type="Proteomes" id="UP001524586">
    <property type="component" value="Unassembled WGS sequence"/>
</dbReference>
<protein>
    <submittedName>
        <fullName evidence="2">Helix-turn-helix domain-containing protein</fullName>
    </submittedName>
</protein>
<feature type="domain" description="HTH cro/C1-type" evidence="1">
    <location>
        <begin position="5"/>
        <end position="48"/>
    </location>
</feature>
<dbReference type="CDD" id="cd00093">
    <property type="entry name" value="HTH_XRE"/>
    <property type="match status" value="1"/>
</dbReference>
<accession>A0ABT1U9H3</accession>
<proteinExistence type="predicted"/>
<dbReference type="SMART" id="SM00530">
    <property type="entry name" value="HTH_XRE"/>
    <property type="match status" value="1"/>
</dbReference>
<dbReference type="SUPFAM" id="SSF47413">
    <property type="entry name" value="lambda repressor-like DNA-binding domains"/>
    <property type="match status" value="1"/>
</dbReference>